<evidence type="ECO:0000313" key="3">
    <source>
        <dbReference type="EMBL" id="OGY81642.1"/>
    </source>
</evidence>
<name>A0A1G2AXH5_9BACT</name>
<evidence type="ECO:0000313" key="4">
    <source>
        <dbReference type="Proteomes" id="UP000176952"/>
    </source>
</evidence>
<organism evidence="3 4">
    <name type="scientific">Candidatus Kerfeldbacteria bacterium RIFCSPHIGHO2_12_FULL_48_17</name>
    <dbReference type="NCBI Taxonomy" id="1798542"/>
    <lineage>
        <taxon>Bacteria</taxon>
        <taxon>Candidatus Kerfeldiibacteriota</taxon>
    </lineage>
</organism>
<keyword evidence="1" id="KW-0175">Coiled coil</keyword>
<dbReference type="AlphaFoldDB" id="A0A1G2AXH5"/>
<keyword evidence="2" id="KW-0732">Signal</keyword>
<feature type="signal peptide" evidence="2">
    <location>
        <begin position="1"/>
        <end position="28"/>
    </location>
</feature>
<evidence type="ECO:0000256" key="2">
    <source>
        <dbReference type="SAM" id="SignalP"/>
    </source>
</evidence>
<dbReference type="STRING" id="1798542.A3F54_01085"/>
<accession>A0A1G2AXH5</accession>
<evidence type="ECO:0000256" key="1">
    <source>
        <dbReference type="SAM" id="Coils"/>
    </source>
</evidence>
<protein>
    <recommendedName>
        <fullName evidence="5">DUF5667 domain-containing protein</fullName>
    </recommendedName>
</protein>
<sequence>MKKILHIAAAVVLSVSTFLPGFVTPAYALSADDFTKAAQDAVAPNAEDVANDAAALEDGSVDSAASALLADPTSVEAQKQLLLAADQKALDALALSEEDVANSPYFSDEQAEQLKSCNDQAEAKINQHMAAVQAATTQEQLIAANKATVANVDQAQVQACVMTAVALGIDAFLQASDVFLKYSVEYLAFLPQACLDAGAQDIVDLANQGIEEKTPAAQQELDAVFADGTVSETELAAMDSLVTKVYEVAEIDLTVYLGVTSGIELCAGL</sequence>
<proteinExistence type="predicted"/>
<dbReference type="Proteomes" id="UP000176952">
    <property type="component" value="Unassembled WGS sequence"/>
</dbReference>
<evidence type="ECO:0008006" key="5">
    <source>
        <dbReference type="Google" id="ProtNLM"/>
    </source>
</evidence>
<gene>
    <name evidence="3" type="ORF">A3F54_01085</name>
</gene>
<reference evidence="3 4" key="1">
    <citation type="journal article" date="2016" name="Nat. Commun.">
        <title>Thousands of microbial genomes shed light on interconnected biogeochemical processes in an aquifer system.</title>
        <authorList>
            <person name="Anantharaman K."/>
            <person name="Brown C.T."/>
            <person name="Hug L.A."/>
            <person name="Sharon I."/>
            <person name="Castelle C.J."/>
            <person name="Probst A.J."/>
            <person name="Thomas B.C."/>
            <person name="Singh A."/>
            <person name="Wilkins M.J."/>
            <person name="Karaoz U."/>
            <person name="Brodie E.L."/>
            <person name="Williams K.H."/>
            <person name="Hubbard S.S."/>
            <person name="Banfield J.F."/>
        </authorList>
    </citation>
    <scope>NUCLEOTIDE SEQUENCE [LARGE SCALE GENOMIC DNA]</scope>
</reference>
<dbReference type="EMBL" id="MHKD01000042">
    <property type="protein sequence ID" value="OGY81642.1"/>
    <property type="molecule type" value="Genomic_DNA"/>
</dbReference>
<feature type="chain" id="PRO_5009581962" description="DUF5667 domain-containing protein" evidence="2">
    <location>
        <begin position="29"/>
        <end position="269"/>
    </location>
</feature>
<comment type="caution">
    <text evidence="3">The sequence shown here is derived from an EMBL/GenBank/DDBJ whole genome shotgun (WGS) entry which is preliminary data.</text>
</comment>
<feature type="coiled-coil region" evidence="1">
    <location>
        <begin position="111"/>
        <end position="138"/>
    </location>
</feature>